<feature type="binding site" evidence="8">
    <location>
        <begin position="218"/>
        <end position="220"/>
    </location>
    <ligand>
        <name>ATP</name>
        <dbReference type="ChEBI" id="CHEBI:30616"/>
    </ligand>
</feature>
<keyword evidence="6 8" id="KW-0648">Protein biosynthesis</keyword>
<dbReference type="SUPFAM" id="SSF55261">
    <property type="entry name" value="GAD domain-like"/>
    <property type="match status" value="1"/>
</dbReference>
<sequence>MRSRYCGEVDESLVDQTVTLCGWVQRRRDHGGVIFIDLRDREGPVQVVFDPDTVEAFATAEQVRNEFVLRITGRVRLRPEGTDNQDLRTGKIEVLGKELEILNSAETPPFQLDDTDVHEDIRLRYRYVDLRRPEMLARFKLRHQVNQVLRNFLDKQGFMEIETPMLTKATPEGARDYLVPSRTHPGEFFALPQSPQLFKQLLMMSGMDRYYQIVRCFRDEDLRADRQPEFTQLDLEMSFVDEQTLRDLMENMMRNLFKTIMDVDLPESFQTMSHAEAMRRFGSDKPDLRNPLELTDVGDLMAGVEFKVFSGPANAEDGRVAALRVPAGCKLTRKQIDAYTKYVSIYGAKGLAYIKVNAVEKGREGLQSPILKFLPDDVVNAIVERTGVKNGDLIFFGADKTHIVNEALGALRLKVGEDMELVEAGWKILWVVDFPMFEWDPKEKRWFAMHHPFTAPNTDDIASLKADPGKALSRGYDMVLNGSEIGGGSIRIHQPEMQSAVFEMLGIAEEEAEEKFGFLLNALKYGCPPHGGVAFGLDRLVMLMTGASSIRDVIAFPKTQTASCLLTSAPSDAGSGQLRELGIRLRQKPQDQQAQDPQAQETQS</sequence>
<dbReference type="PRINTS" id="PR01042">
    <property type="entry name" value="TRNASYNTHASP"/>
</dbReference>
<dbReference type="InterPro" id="IPR047089">
    <property type="entry name" value="Asp-tRNA-ligase_1_N"/>
</dbReference>
<evidence type="ECO:0000256" key="7">
    <source>
        <dbReference type="ARBA" id="ARBA00023146"/>
    </source>
</evidence>
<accession>A0A1H6FDL6</accession>
<evidence type="ECO:0000256" key="2">
    <source>
        <dbReference type="ARBA" id="ARBA00022490"/>
    </source>
</evidence>
<dbReference type="Pfam" id="PF02938">
    <property type="entry name" value="GAD"/>
    <property type="match status" value="1"/>
</dbReference>
<gene>
    <name evidence="8 11" type="primary">aspS</name>
    <name evidence="11" type="ORF">MBHS_04070</name>
</gene>
<feature type="domain" description="Aminoacyl-transfer RNA synthetases class-II family profile" evidence="10">
    <location>
        <begin position="139"/>
        <end position="557"/>
    </location>
</feature>
<proteinExistence type="inferred from homology"/>
<dbReference type="GO" id="GO:0006422">
    <property type="term" value="P:aspartyl-tRNA aminoacylation"/>
    <property type="evidence" value="ECO:0007669"/>
    <property type="project" value="UniProtKB-UniRule"/>
</dbReference>
<dbReference type="CDD" id="cd00777">
    <property type="entry name" value="AspRS_core"/>
    <property type="match status" value="1"/>
</dbReference>
<dbReference type="NCBIfam" id="TIGR00459">
    <property type="entry name" value="aspS_bact"/>
    <property type="match status" value="1"/>
</dbReference>
<evidence type="ECO:0000313" key="12">
    <source>
        <dbReference type="Proteomes" id="UP000236724"/>
    </source>
</evidence>
<dbReference type="InterPro" id="IPR006195">
    <property type="entry name" value="aa-tRNA-synth_II"/>
</dbReference>
<feature type="site" description="Important for tRNA non-discrimination" evidence="8">
    <location>
        <position position="30"/>
    </location>
</feature>
<feature type="binding site" evidence="8">
    <location>
        <begin position="536"/>
        <end position="539"/>
    </location>
    <ligand>
        <name>ATP</name>
        <dbReference type="ChEBI" id="CHEBI:30616"/>
    </ligand>
</feature>
<keyword evidence="5 8" id="KW-0067">ATP-binding</keyword>
<dbReference type="InterPro" id="IPR045864">
    <property type="entry name" value="aa-tRNA-synth_II/BPL/LPL"/>
</dbReference>
<comment type="subcellular location">
    <subcellularLocation>
        <location evidence="8">Cytoplasm</location>
    </subcellularLocation>
</comment>
<keyword evidence="3 8" id="KW-0436">Ligase</keyword>
<dbReference type="Gene3D" id="3.30.930.10">
    <property type="entry name" value="Bira Bifunctional Protein, Domain 2"/>
    <property type="match status" value="1"/>
</dbReference>
<feature type="region of interest" description="Disordered" evidence="9">
    <location>
        <begin position="567"/>
        <end position="604"/>
    </location>
</feature>
<evidence type="ECO:0000256" key="4">
    <source>
        <dbReference type="ARBA" id="ARBA00022741"/>
    </source>
</evidence>
<dbReference type="InterPro" id="IPR002312">
    <property type="entry name" value="Asp/Asn-tRNA-synth_IIb"/>
</dbReference>
<dbReference type="NCBIfam" id="NF001750">
    <property type="entry name" value="PRK00476.1"/>
    <property type="match status" value="1"/>
</dbReference>
<dbReference type="GO" id="GO:0050560">
    <property type="term" value="F:aspartate-tRNA(Asn) ligase activity"/>
    <property type="evidence" value="ECO:0007669"/>
    <property type="project" value="UniProtKB-EC"/>
</dbReference>
<comment type="similarity">
    <text evidence="1 8">Belongs to the class-II aminoacyl-tRNA synthetase family. Type 1 subfamily.</text>
</comment>
<feature type="site" description="Important for tRNA non-discrimination" evidence="8">
    <location>
        <position position="81"/>
    </location>
</feature>
<feature type="binding site" evidence="8">
    <location>
        <position position="218"/>
    </location>
    <ligand>
        <name>L-aspartate</name>
        <dbReference type="ChEBI" id="CHEBI:29991"/>
    </ligand>
</feature>
<protein>
    <recommendedName>
        <fullName evidence="8">Aspartate--tRNA(Asp/Asn) ligase</fullName>
        <ecNumber evidence="8">6.1.1.23</ecNumber>
    </recommendedName>
    <alternativeName>
        <fullName evidence="8">Aspartyl-tRNA synthetase</fullName>
        <shortName evidence="8">AspRS</shortName>
    </alternativeName>
    <alternativeName>
        <fullName evidence="8">Non-discriminating aspartyl-tRNA synthetase</fullName>
        <shortName evidence="8">ND-AspRS</shortName>
    </alternativeName>
</protein>
<comment type="function">
    <text evidence="8">Aspartyl-tRNA synthetase with relaxed tRNA specificity since it is able to aspartylate not only its cognate tRNA(Asp) but also tRNA(Asn). Reaction proceeds in two steps: L-aspartate is first activated by ATP to form Asp-AMP and then transferred to the acceptor end of tRNA(Asp/Asn).</text>
</comment>
<reference evidence="11 12" key="1">
    <citation type="submission" date="2016-10" db="EMBL/GenBank/DDBJ databases">
        <authorList>
            <person name="de Groot N.N."/>
        </authorList>
    </citation>
    <scope>NUCLEOTIDE SEQUENCE [LARGE SCALE GENOMIC DNA]</scope>
    <source>
        <strain evidence="11">MBHS1</strain>
    </source>
</reference>
<dbReference type="InterPro" id="IPR004365">
    <property type="entry name" value="NA-bd_OB_tRNA"/>
</dbReference>
<name>A0A1H6FDL6_9GAMM</name>
<dbReference type="PROSITE" id="PS50862">
    <property type="entry name" value="AA_TRNA_LIGASE_II"/>
    <property type="match status" value="1"/>
</dbReference>
<evidence type="ECO:0000256" key="3">
    <source>
        <dbReference type="ARBA" id="ARBA00022598"/>
    </source>
</evidence>
<evidence type="ECO:0000256" key="6">
    <source>
        <dbReference type="ARBA" id="ARBA00022917"/>
    </source>
</evidence>
<dbReference type="Pfam" id="PF00152">
    <property type="entry name" value="tRNA-synt_2"/>
    <property type="match status" value="1"/>
</dbReference>
<dbReference type="GO" id="GO:0005524">
    <property type="term" value="F:ATP binding"/>
    <property type="evidence" value="ECO:0007669"/>
    <property type="project" value="UniProtKB-UniRule"/>
</dbReference>
<feature type="binding site" evidence="8">
    <location>
        <position position="491"/>
    </location>
    <ligand>
        <name>L-aspartate</name>
        <dbReference type="ChEBI" id="CHEBI:29991"/>
    </ligand>
</feature>
<dbReference type="PANTHER" id="PTHR22594:SF5">
    <property type="entry name" value="ASPARTATE--TRNA LIGASE, MITOCHONDRIAL"/>
    <property type="match status" value="1"/>
</dbReference>
<dbReference type="EC" id="6.1.1.23" evidence="8"/>
<dbReference type="CDD" id="cd04317">
    <property type="entry name" value="EcAspRS_like_N"/>
    <property type="match status" value="1"/>
</dbReference>
<dbReference type="SUPFAM" id="SSF50249">
    <property type="entry name" value="Nucleic acid-binding proteins"/>
    <property type="match status" value="1"/>
</dbReference>
<organism evidence="11 12">
    <name type="scientific">Candidatus Venteria ishoeyi</name>
    <dbReference type="NCBI Taxonomy" id="1899563"/>
    <lineage>
        <taxon>Bacteria</taxon>
        <taxon>Pseudomonadati</taxon>
        <taxon>Pseudomonadota</taxon>
        <taxon>Gammaproteobacteria</taxon>
        <taxon>Thiotrichales</taxon>
        <taxon>Thiotrichaceae</taxon>
        <taxon>Venteria</taxon>
    </lineage>
</organism>
<dbReference type="GO" id="GO:0003676">
    <property type="term" value="F:nucleic acid binding"/>
    <property type="evidence" value="ECO:0007669"/>
    <property type="project" value="InterPro"/>
</dbReference>
<dbReference type="Proteomes" id="UP000236724">
    <property type="component" value="Unassembled WGS sequence"/>
</dbReference>
<dbReference type="InterPro" id="IPR047090">
    <property type="entry name" value="AspRS_core"/>
</dbReference>
<comment type="subunit">
    <text evidence="8">Homodimer.</text>
</comment>
<evidence type="ECO:0000256" key="8">
    <source>
        <dbReference type="HAMAP-Rule" id="MF_00044"/>
    </source>
</evidence>
<dbReference type="PANTHER" id="PTHR22594">
    <property type="entry name" value="ASPARTYL/LYSYL-TRNA SYNTHETASE"/>
    <property type="match status" value="1"/>
</dbReference>
<feature type="region of interest" description="Aspartate" evidence="8">
    <location>
        <begin position="196"/>
        <end position="199"/>
    </location>
</feature>
<dbReference type="EMBL" id="FMSV02000544">
    <property type="protein sequence ID" value="SEH08180.1"/>
    <property type="molecule type" value="Genomic_DNA"/>
</dbReference>
<dbReference type="InterPro" id="IPR012340">
    <property type="entry name" value="NA-bd_OB-fold"/>
</dbReference>
<keyword evidence="12" id="KW-1185">Reference proteome</keyword>
<feature type="binding site" evidence="8">
    <location>
        <position position="484"/>
    </location>
    <ligand>
        <name>ATP</name>
        <dbReference type="ChEBI" id="CHEBI:30616"/>
    </ligand>
</feature>
<dbReference type="InterPro" id="IPR029351">
    <property type="entry name" value="GAD_dom"/>
</dbReference>
<feature type="binding site" evidence="8">
    <location>
        <position position="172"/>
    </location>
    <ligand>
        <name>L-aspartate</name>
        <dbReference type="ChEBI" id="CHEBI:29991"/>
    </ligand>
</feature>
<dbReference type="InterPro" id="IPR004524">
    <property type="entry name" value="Asp-tRNA-ligase_1"/>
</dbReference>
<dbReference type="SUPFAM" id="SSF55681">
    <property type="entry name" value="Class II aaRS and biotin synthetases"/>
    <property type="match status" value="1"/>
</dbReference>
<dbReference type="AlphaFoldDB" id="A0A1H6FDL6"/>
<evidence type="ECO:0000256" key="9">
    <source>
        <dbReference type="SAM" id="MobiDB-lite"/>
    </source>
</evidence>
<keyword evidence="4 8" id="KW-0547">Nucleotide-binding</keyword>
<evidence type="ECO:0000259" key="10">
    <source>
        <dbReference type="PROSITE" id="PS50862"/>
    </source>
</evidence>
<evidence type="ECO:0000256" key="5">
    <source>
        <dbReference type="ARBA" id="ARBA00022840"/>
    </source>
</evidence>
<keyword evidence="2 8" id="KW-0963">Cytoplasm</keyword>
<dbReference type="HAMAP" id="MF_00044">
    <property type="entry name" value="Asp_tRNA_synth_type1"/>
    <property type="match status" value="1"/>
</dbReference>
<feature type="binding site" evidence="8">
    <location>
        <position position="450"/>
    </location>
    <ligand>
        <name>L-aspartate</name>
        <dbReference type="ChEBI" id="CHEBI:29991"/>
    </ligand>
</feature>
<keyword evidence="7 8" id="KW-0030">Aminoacyl-tRNA synthetase</keyword>
<feature type="compositionally biased region" description="Low complexity" evidence="9">
    <location>
        <begin position="590"/>
        <end position="604"/>
    </location>
</feature>
<dbReference type="Pfam" id="PF01336">
    <property type="entry name" value="tRNA_anti-codon"/>
    <property type="match status" value="1"/>
</dbReference>
<dbReference type="RefSeq" id="WP_103921753.1">
    <property type="nucleotide sequence ID" value="NZ_FMSV02000544.1"/>
</dbReference>
<dbReference type="OrthoDB" id="9802326at2"/>
<dbReference type="Gene3D" id="3.30.1360.30">
    <property type="entry name" value="GAD-like domain"/>
    <property type="match status" value="1"/>
</dbReference>
<comment type="catalytic activity">
    <reaction evidence="8">
        <text>tRNA(Asx) + L-aspartate + ATP = L-aspartyl-tRNA(Asx) + AMP + diphosphate</text>
        <dbReference type="Rhea" id="RHEA:18349"/>
        <dbReference type="Rhea" id="RHEA-COMP:9710"/>
        <dbReference type="Rhea" id="RHEA-COMP:9711"/>
        <dbReference type="ChEBI" id="CHEBI:29991"/>
        <dbReference type="ChEBI" id="CHEBI:30616"/>
        <dbReference type="ChEBI" id="CHEBI:33019"/>
        <dbReference type="ChEBI" id="CHEBI:78442"/>
        <dbReference type="ChEBI" id="CHEBI:78516"/>
        <dbReference type="ChEBI" id="CHEBI:456215"/>
        <dbReference type="EC" id="6.1.1.23"/>
    </reaction>
</comment>
<dbReference type="GO" id="GO:0004815">
    <property type="term" value="F:aspartate-tRNA ligase activity"/>
    <property type="evidence" value="ECO:0007669"/>
    <property type="project" value="UniProtKB-UniRule"/>
</dbReference>
<feature type="binding site" evidence="8">
    <location>
        <position position="227"/>
    </location>
    <ligand>
        <name>ATP</name>
        <dbReference type="ChEBI" id="CHEBI:30616"/>
    </ligand>
</feature>
<dbReference type="InterPro" id="IPR004364">
    <property type="entry name" value="Aa-tRNA-synt_II"/>
</dbReference>
<evidence type="ECO:0000313" key="11">
    <source>
        <dbReference type="EMBL" id="SEH08180.1"/>
    </source>
</evidence>
<dbReference type="Gene3D" id="2.40.50.140">
    <property type="entry name" value="Nucleic acid-binding proteins"/>
    <property type="match status" value="1"/>
</dbReference>
<dbReference type="InterPro" id="IPR004115">
    <property type="entry name" value="GAD-like_sf"/>
</dbReference>
<dbReference type="GO" id="GO:0005737">
    <property type="term" value="C:cytoplasm"/>
    <property type="evidence" value="ECO:0007669"/>
    <property type="project" value="UniProtKB-SubCell"/>
</dbReference>
<evidence type="ECO:0000256" key="1">
    <source>
        <dbReference type="ARBA" id="ARBA00006303"/>
    </source>
</evidence>